<dbReference type="InterPro" id="IPR001650">
    <property type="entry name" value="Helicase_C-like"/>
</dbReference>
<dbReference type="EMBL" id="LR778114">
    <property type="protein sequence ID" value="CAB1128533.1"/>
    <property type="molecule type" value="Genomic_DNA"/>
</dbReference>
<evidence type="ECO:0000256" key="4">
    <source>
        <dbReference type="ARBA" id="ARBA00022741"/>
    </source>
</evidence>
<dbReference type="GO" id="GO:0005524">
    <property type="term" value="F:ATP binding"/>
    <property type="evidence" value="ECO:0007669"/>
    <property type="project" value="UniProtKB-UniRule"/>
</dbReference>
<evidence type="ECO:0000313" key="15">
    <source>
        <dbReference type="Proteomes" id="UP000503399"/>
    </source>
</evidence>
<sequence>MAVVEVVVERAVEALDRTLSYEAGNLTVEPGMRVLVPLGRQRATGIVVARDTAAPPRPLKAVLAVLDDRPLLTPALLDLARWMTGRYRCYWPQALAAMVPGAVRRGVRPAPEDPPLLAAGAEPRGPVRARIWTLARETPGLTLSELARRAGVQPAVVRRLWKAGGLAEADAPAPDPPPLLTPAQEAALEAARAAGRRPLLLEGVTGSGKTEVYFALMADALAAGRQALLLVPEIALTPQTVERVRSRFGPRVGIWHSALSDGERVRTWNGVRDGSIPVVVGARSAVFLPFARLGIIVLDEEHESTYKQDDHPRYHTREVAEQRAGLEGARLVLGSATPSVETAWRARQGAMVRARLPARYHGRPLPPVTVVDMRAELAAGNRSMFSRYLLDGISRRLEQGEQVVLFLNRRGFASFYLCRDCGRAVTCPHCAVTLTYHASPSALRCHYCFHSEPVPAVCPHCGSRRIRHFGVGTEQVEEAVARLWPQARVLRADRDTVGTRSQYEALYYRFLHGEADILVGTQMIAKGMDWPGVTLVGAVAADVGLNLPDFRAAERSFQLLVQAAGRAGRGDRPGEVVIQTYNPGHYAIEAAARYDYEGFLEQEIGFRRELGYPPFGCLWLVELRGPDAAAVAGAAQRLAEALRAQAPGVTVRGPAPAPIPRLRGAWRQHLLLAAPDPGRLEAAGVILAAQVPNPPVEMAVTVDPYHML</sequence>
<gene>
    <name evidence="12 14" type="primary">priA</name>
    <name evidence="14" type="ORF">R50_1027</name>
</gene>
<dbReference type="InterPro" id="IPR027417">
    <property type="entry name" value="P-loop_NTPase"/>
</dbReference>
<dbReference type="AlphaFoldDB" id="A0A6F8ZFX0"/>
<dbReference type="CDD" id="cd17929">
    <property type="entry name" value="DEXHc_priA"/>
    <property type="match status" value="1"/>
</dbReference>
<comment type="catalytic activity">
    <reaction evidence="12">
        <text>Couples ATP hydrolysis with the unwinding of duplex DNA by translocating in the 3'-5' direction.</text>
        <dbReference type="EC" id="5.6.2.4"/>
    </reaction>
</comment>
<dbReference type="PANTHER" id="PTHR30580:SF0">
    <property type="entry name" value="PRIMOSOMAL PROTEIN N"/>
    <property type="match status" value="1"/>
</dbReference>
<protein>
    <recommendedName>
        <fullName evidence="12">Replication restart protein PriA</fullName>
    </recommendedName>
    <alternativeName>
        <fullName evidence="12">ATP-dependent DNA helicase PriA</fullName>
        <ecNumber evidence="12">5.6.2.4</ecNumber>
    </alternativeName>
    <alternativeName>
        <fullName evidence="12">DNA 3'-5' helicase PriA</fullName>
    </alternativeName>
</protein>
<dbReference type="GO" id="GO:0016787">
    <property type="term" value="F:hydrolase activity"/>
    <property type="evidence" value="ECO:0007669"/>
    <property type="project" value="UniProtKB-KW"/>
</dbReference>
<dbReference type="Pfam" id="PF18074">
    <property type="entry name" value="PriA_C"/>
    <property type="match status" value="1"/>
</dbReference>
<dbReference type="KEGG" id="hfv:R50_1027"/>
<evidence type="ECO:0000256" key="10">
    <source>
        <dbReference type="ARBA" id="ARBA00023235"/>
    </source>
</evidence>
<dbReference type="InterPro" id="IPR042115">
    <property type="entry name" value="PriA_3primeBD_sf"/>
</dbReference>
<feature type="binding site" evidence="12">
    <location>
        <position position="445"/>
    </location>
    <ligand>
        <name>Zn(2+)</name>
        <dbReference type="ChEBI" id="CHEBI:29105"/>
        <label>2</label>
    </ligand>
</feature>
<dbReference type="SMART" id="SM00487">
    <property type="entry name" value="DEXDc"/>
    <property type="match status" value="1"/>
</dbReference>
<keyword evidence="1 12" id="KW-0639">Primosome</keyword>
<evidence type="ECO:0000256" key="11">
    <source>
        <dbReference type="ARBA" id="ARBA00048988"/>
    </source>
</evidence>
<dbReference type="GO" id="GO:0006269">
    <property type="term" value="P:DNA replication, synthesis of primer"/>
    <property type="evidence" value="ECO:0007669"/>
    <property type="project" value="UniProtKB-KW"/>
</dbReference>
<dbReference type="PANTHER" id="PTHR30580">
    <property type="entry name" value="PRIMOSOMAL PROTEIN N"/>
    <property type="match status" value="1"/>
</dbReference>
<dbReference type="SMART" id="SM00490">
    <property type="entry name" value="HELICc"/>
    <property type="match status" value="1"/>
</dbReference>
<comment type="cofactor">
    <cofactor evidence="12">
        <name>Zn(2+)</name>
        <dbReference type="ChEBI" id="CHEBI:29105"/>
    </cofactor>
    <text evidence="12">Binds 2 zinc ions per subunit.</text>
</comment>
<dbReference type="NCBIfam" id="TIGR00595">
    <property type="entry name" value="priA"/>
    <property type="match status" value="1"/>
</dbReference>
<feature type="binding site" evidence="12">
    <location>
        <position position="418"/>
    </location>
    <ligand>
        <name>Zn(2+)</name>
        <dbReference type="ChEBI" id="CHEBI:29105"/>
        <label>1</label>
    </ligand>
</feature>
<name>A0A6F8ZFX0_9FIRM</name>
<comment type="function">
    <text evidence="12">Initiates the restart of stalled replication forks, which reloads the replicative helicase on sites other than the origin of replication. Recognizes and binds to abandoned replication forks and remodels them to uncover a helicase loading site. Promotes assembly of the primosome at these replication forks.</text>
</comment>
<evidence type="ECO:0000256" key="9">
    <source>
        <dbReference type="ARBA" id="ARBA00023125"/>
    </source>
</evidence>
<dbReference type="GO" id="GO:0043138">
    <property type="term" value="F:3'-5' DNA helicase activity"/>
    <property type="evidence" value="ECO:0007669"/>
    <property type="project" value="UniProtKB-EC"/>
</dbReference>
<keyword evidence="6 12" id="KW-0347">Helicase</keyword>
<dbReference type="Pfam" id="PF00270">
    <property type="entry name" value="DEAD"/>
    <property type="match status" value="1"/>
</dbReference>
<keyword evidence="4 12" id="KW-0547">Nucleotide-binding</keyword>
<dbReference type="GO" id="GO:0006270">
    <property type="term" value="P:DNA replication initiation"/>
    <property type="evidence" value="ECO:0007669"/>
    <property type="project" value="TreeGrafter"/>
</dbReference>
<evidence type="ECO:0000256" key="6">
    <source>
        <dbReference type="ARBA" id="ARBA00022806"/>
    </source>
</evidence>
<dbReference type="FunFam" id="3.40.50.300:FF:000489">
    <property type="entry name" value="Primosome assembly protein PriA"/>
    <property type="match status" value="1"/>
</dbReference>
<keyword evidence="2 12" id="KW-0235">DNA replication</keyword>
<dbReference type="SUPFAM" id="SSF52540">
    <property type="entry name" value="P-loop containing nucleoside triphosphate hydrolases"/>
    <property type="match status" value="1"/>
</dbReference>
<keyword evidence="9 12" id="KW-0238">DNA-binding</keyword>
<dbReference type="GO" id="GO:0006310">
    <property type="term" value="P:DNA recombination"/>
    <property type="evidence" value="ECO:0007669"/>
    <property type="project" value="InterPro"/>
</dbReference>
<dbReference type="Gene3D" id="3.40.1440.60">
    <property type="entry name" value="PriA, 3(prime) DNA-binding domain"/>
    <property type="match status" value="1"/>
</dbReference>
<feature type="binding site" evidence="12">
    <location>
        <position position="421"/>
    </location>
    <ligand>
        <name>Zn(2+)</name>
        <dbReference type="ChEBI" id="CHEBI:29105"/>
        <label>1</label>
    </ligand>
</feature>
<keyword evidence="15" id="KW-1185">Reference proteome</keyword>
<dbReference type="GO" id="GO:0003677">
    <property type="term" value="F:DNA binding"/>
    <property type="evidence" value="ECO:0007669"/>
    <property type="project" value="UniProtKB-UniRule"/>
</dbReference>
<dbReference type="Pfam" id="PF17764">
    <property type="entry name" value="PriA_3primeBD"/>
    <property type="match status" value="1"/>
</dbReference>
<evidence type="ECO:0000313" key="14">
    <source>
        <dbReference type="EMBL" id="CAB1128533.1"/>
    </source>
</evidence>
<dbReference type="GO" id="GO:1990077">
    <property type="term" value="C:primosome complex"/>
    <property type="evidence" value="ECO:0007669"/>
    <property type="project" value="UniProtKB-UniRule"/>
</dbReference>
<evidence type="ECO:0000259" key="13">
    <source>
        <dbReference type="PROSITE" id="PS51192"/>
    </source>
</evidence>
<evidence type="ECO:0000256" key="1">
    <source>
        <dbReference type="ARBA" id="ARBA00022515"/>
    </source>
</evidence>
<evidence type="ECO:0000256" key="12">
    <source>
        <dbReference type="HAMAP-Rule" id="MF_00983"/>
    </source>
</evidence>
<dbReference type="Pfam" id="PF18319">
    <property type="entry name" value="Zn_ribbon_PriA"/>
    <property type="match status" value="1"/>
</dbReference>
<dbReference type="Proteomes" id="UP000503399">
    <property type="component" value="Chromosome"/>
</dbReference>
<dbReference type="InterPro" id="IPR011545">
    <property type="entry name" value="DEAD/DEAH_box_helicase_dom"/>
</dbReference>
<evidence type="ECO:0000256" key="5">
    <source>
        <dbReference type="ARBA" id="ARBA00022801"/>
    </source>
</evidence>
<organism evidence="14 15">
    <name type="scientific">Candidatus Hydrogenisulfobacillus filiaventi</name>
    <dbReference type="NCBI Taxonomy" id="2707344"/>
    <lineage>
        <taxon>Bacteria</taxon>
        <taxon>Bacillati</taxon>
        <taxon>Bacillota</taxon>
        <taxon>Clostridia</taxon>
        <taxon>Eubacteriales</taxon>
        <taxon>Clostridiales Family XVII. Incertae Sedis</taxon>
        <taxon>Candidatus Hydrogenisulfobacillus</taxon>
    </lineage>
</organism>
<dbReference type="Pfam" id="PF00271">
    <property type="entry name" value="Helicase_C"/>
    <property type="match status" value="1"/>
</dbReference>
<comment type="subunit">
    <text evidence="12">Component of the replication restart primosome.</text>
</comment>
<dbReference type="InterPro" id="IPR014001">
    <property type="entry name" value="Helicase_ATP-bd"/>
</dbReference>
<keyword evidence="8 12" id="KW-0067">ATP-binding</keyword>
<feature type="binding site" evidence="12">
    <location>
        <position position="430"/>
    </location>
    <ligand>
        <name>Zn(2+)</name>
        <dbReference type="ChEBI" id="CHEBI:29105"/>
        <label>2</label>
    </ligand>
</feature>
<evidence type="ECO:0000256" key="2">
    <source>
        <dbReference type="ARBA" id="ARBA00022705"/>
    </source>
</evidence>
<feature type="binding site" evidence="12">
    <location>
        <position position="448"/>
    </location>
    <ligand>
        <name>Zn(2+)</name>
        <dbReference type="ChEBI" id="CHEBI:29105"/>
        <label>2</label>
    </ligand>
</feature>
<feature type="binding site" evidence="12">
    <location>
        <position position="461"/>
    </location>
    <ligand>
        <name>Zn(2+)</name>
        <dbReference type="ChEBI" id="CHEBI:29105"/>
        <label>1</label>
    </ligand>
</feature>
<dbReference type="InterPro" id="IPR040498">
    <property type="entry name" value="PriA_CRR"/>
</dbReference>
<dbReference type="GO" id="GO:0006302">
    <property type="term" value="P:double-strand break repair"/>
    <property type="evidence" value="ECO:0007669"/>
    <property type="project" value="InterPro"/>
</dbReference>
<proteinExistence type="inferred from homology"/>
<dbReference type="Gene3D" id="3.40.50.300">
    <property type="entry name" value="P-loop containing nucleotide triphosphate hydrolases"/>
    <property type="match status" value="2"/>
</dbReference>
<feature type="binding site" evidence="12">
    <location>
        <position position="427"/>
    </location>
    <ligand>
        <name>Zn(2+)</name>
        <dbReference type="ChEBI" id="CHEBI:29105"/>
        <label>2</label>
    </ligand>
</feature>
<feature type="binding site" evidence="12">
    <location>
        <position position="458"/>
    </location>
    <ligand>
        <name>Zn(2+)</name>
        <dbReference type="ChEBI" id="CHEBI:29105"/>
        <label>1</label>
    </ligand>
</feature>
<feature type="domain" description="Helicase ATP-binding" evidence="13">
    <location>
        <begin position="190"/>
        <end position="356"/>
    </location>
</feature>
<evidence type="ECO:0000256" key="7">
    <source>
        <dbReference type="ARBA" id="ARBA00022833"/>
    </source>
</evidence>
<dbReference type="GO" id="GO:0008270">
    <property type="term" value="F:zinc ion binding"/>
    <property type="evidence" value="ECO:0007669"/>
    <property type="project" value="UniProtKB-UniRule"/>
</dbReference>
<reference evidence="14 15" key="1">
    <citation type="submission" date="2020-02" db="EMBL/GenBank/DDBJ databases">
        <authorList>
            <person name="Hogendoorn C."/>
        </authorList>
    </citation>
    <scope>NUCLEOTIDE SEQUENCE [LARGE SCALE GENOMIC DNA]</scope>
    <source>
        <strain evidence="14">R501</strain>
    </source>
</reference>
<keyword evidence="7 12" id="KW-0862">Zinc</keyword>
<dbReference type="InterPro" id="IPR041222">
    <property type="entry name" value="PriA_3primeBD"/>
</dbReference>
<accession>A0A6F8ZFX0</accession>
<evidence type="ECO:0000256" key="3">
    <source>
        <dbReference type="ARBA" id="ARBA00022723"/>
    </source>
</evidence>
<dbReference type="EC" id="5.6.2.4" evidence="12"/>
<dbReference type="PROSITE" id="PS51192">
    <property type="entry name" value="HELICASE_ATP_BIND_1"/>
    <property type="match status" value="1"/>
</dbReference>
<dbReference type="HAMAP" id="MF_00983">
    <property type="entry name" value="PriA"/>
    <property type="match status" value="1"/>
</dbReference>
<keyword evidence="5 12" id="KW-0378">Hydrolase</keyword>
<evidence type="ECO:0000256" key="8">
    <source>
        <dbReference type="ARBA" id="ARBA00022840"/>
    </source>
</evidence>
<keyword evidence="10 12" id="KW-0413">Isomerase</keyword>
<dbReference type="InterPro" id="IPR041236">
    <property type="entry name" value="PriA_C"/>
</dbReference>
<comment type="similarity">
    <text evidence="12">Belongs to the helicase family. PriA subfamily.</text>
</comment>
<comment type="catalytic activity">
    <reaction evidence="11 12">
        <text>ATP + H2O = ADP + phosphate + H(+)</text>
        <dbReference type="Rhea" id="RHEA:13065"/>
        <dbReference type="ChEBI" id="CHEBI:15377"/>
        <dbReference type="ChEBI" id="CHEBI:15378"/>
        <dbReference type="ChEBI" id="CHEBI:30616"/>
        <dbReference type="ChEBI" id="CHEBI:43474"/>
        <dbReference type="ChEBI" id="CHEBI:456216"/>
        <dbReference type="EC" id="5.6.2.4"/>
    </reaction>
</comment>
<keyword evidence="3 12" id="KW-0479">Metal-binding</keyword>
<dbReference type="CDD" id="cd18804">
    <property type="entry name" value="SF2_C_priA"/>
    <property type="match status" value="1"/>
</dbReference>
<dbReference type="InterPro" id="IPR005259">
    <property type="entry name" value="PriA"/>
</dbReference>